<reference evidence="2" key="2">
    <citation type="journal article" date="2019" name="Genome Biol. Evol.">
        <title>Day and night: Metabolic profiles and evolutionary relationships of six axenic non-marine cyanobacteria.</title>
        <authorList>
            <person name="Will S.E."/>
            <person name="Henke P."/>
            <person name="Boedeker C."/>
            <person name="Huang S."/>
            <person name="Brinkmann H."/>
            <person name="Rohde M."/>
            <person name="Jarek M."/>
            <person name="Friedl T."/>
            <person name="Seufert S."/>
            <person name="Schumacher M."/>
            <person name="Overmann J."/>
            <person name="Neumann-Schaal M."/>
            <person name="Petersen J."/>
        </authorList>
    </citation>
    <scope>NUCLEOTIDE SEQUENCE [LARGE SCALE GENOMIC DNA]</scope>
    <source>
        <strain evidence="2">PCC 7102</strain>
    </source>
</reference>
<dbReference type="RefSeq" id="WP_127086091.1">
    <property type="nucleotide sequence ID" value="NZ_RSCL01000028.1"/>
</dbReference>
<dbReference type="Pfam" id="PF03473">
    <property type="entry name" value="MOSC"/>
    <property type="match status" value="1"/>
</dbReference>
<dbReference type="GO" id="GO:0030151">
    <property type="term" value="F:molybdenum ion binding"/>
    <property type="evidence" value="ECO:0007669"/>
    <property type="project" value="InterPro"/>
</dbReference>
<dbReference type="Proteomes" id="UP000271624">
    <property type="component" value="Unassembled WGS sequence"/>
</dbReference>
<evidence type="ECO:0000259" key="1">
    <source>
        <dbReference type="PROSITE" id="PS51340"/>
    </source>
</evidence>
<evidence type="ECO:0000313" key="3">
    <source>
        <dbReference type="Proteomes" id="UP000271624"/>
    </source>
</evidence>
<keyword evidence="3" id="KW-1185">Reference proteome</keyword>
<dbReference type="SUPFAM" id="SSF141673">
    <property type="entry name" value="MOSC N-terminal domain-like"/>
    <property type="match status" value="1"/>
</dbReference>
<accession>A0A433UXX4</accession>
<sequence>MNNIIPFVSKLFIYPIKALDGVEVESVRILNSGALQFDREFAIVDESGNFVNGKSNQRVHAIRSRFDLNNNTVTVSAPKFAEVTFHIKDERKAFEGWLSEYFGFPVQIKQNLDMGFPDDTVSPGPTIISTATLEAVASWYPQLDVEEVRLRFRSNIEISSVPAFWEDCLFTEANQTVDFQIGDVKFIGVNPCQRCVVVTRNTQTGTQLPNFQKTFVVQRRQTLPKWSNKSRFNHFFRLAVNTRIPTSEEAKLISIDDKIHILP</sequence>
<dbReference type="AlphaFoldDB" id="A0A433UXX4"/>
<dbReference type="PROSITE" id="PS51340">
    <property type="entry name" value="MOSC"/>
    <property type="match status" value="1"/>
</dbReference>
<gene>
    <name evidence="2" type="ORF">DSM106972_080330</name>
</gene>
<evidence type="ECO:0000313" key="2">
    <source>
        <dbReference type="EMBL" id="RUS98647.1"/>
    </source>
</evidence>
<protein>
    <submittedName>
        <fullName evidence="2">Molybdenum cofactor biosysynthesis protein</fullName>
    </submittedName>
</protein>
<feature type="domain" description="MOSC" evidence="1">
    <location>
        <begin position="91"/>
        <end position="262"/>
    </location>
</feature>
<name>A0A433UXX4_9CYAN</name>
<reference evidence="2" key="1">
    <citation type="submission" date="2018-12" db="EMBL/GenBank/DDBJ databases">
        <authorList>
            <person name="Will S."/>
            <person name="Neumann-Schaal M."/>
            <person name="Henke P."/>
        </authorList>
    </citation>
    <scope>NUCLEOTIDE SEQUENCE</scope>
    <source>
        <strain evidence="2">PCC 7102</strain>
    </source>
</reference>
<dbReference type="Pfam" id="PF03476">
    <property type="entry name" value="MOSC_N"/>
    <property type="match status" value="1"/>
</dbReference>
<dbReference type="InterPro" id="IPR005302">
    <property type="entry name" value="MoCF_Sase_C"/>
</dbReference>
<dbReference type="EMBL" id="RSCL01000028">
    <property type="protein sequence ID" value="RUS98647.1"/>
    <property type="molecule type" value="Genomic_DNA"/>
</dbReference>
<comment type="caution">
    <text evidence="2">The sequence shown here is derived from an EMBL/GenBank/DDBJ whole genome shotgun (WGS) entry which is preliminary data.</text>
</comment>
<proteinExistence type="predicted"/>
<dbReference type="GO" id="GO:0030170">
    <property type="term" value="F:pyridoxal phosphate binding"/>
    <property type="evidence" value="ECO:0007669"/>
    <property type="project" value="InterPro"/>
</dbReference>
<dbReference type="InterPro" id="IPR005303">
    <property type="entry name" value="MOCOS_middle"/>
</dbReference>
<dbReference type="GO" id="GO:0003824">
    <property type="term" value="F:catalytic activity"/>
    <property type="evidence" value="ECO:0007669"/>
    <property type="project" value="InterPro"/>
</dbReference>
<organism evidence="2 3">
    <name type="scientific">Dulcicalothrix desertica PCC 7102</name>
    <dbReference type="NCBI Taxonomy" id="232991"/>
    <lineage>
        <taxon>Bacteria</taxon>
        <taxon>Bacillati</taxon>
        <taxon>Cyanobacteriota</taxon>
        <taxon>Cyanophyceae</taxon>
        <taxon>Nostocales</taxon>
        <taxon>Calotrichaceae</taxon>
        <taxon>Dulcicalothrix</taxon>
    </lineage>
</organism>
<dbReference type="OrthoDB" id="581532at2"/>